<dbReference type="AlphaFoldDB" id="A0A846MWZ0"/>
<feature type="signal peptide" evidence="1">
    <location>
        <begin position="1"/>
        <end position="18"/>
    </location>
</feature>
<keyword evidence="1" id="KW-0732">Signal</keyword>
<name>A0A846MWZ0_9PROT</name>
<accession>A0A846MWZ0</accession>
<evidence type="ECO:0000313" key="2">
    <source>
        <dbReference type="EMBL" id="NIK87759.1"/>
    </source>
</evidence>
<comment type="caution">
    <text evidence="2">The sequence shown here is derived from an EMBL/GenBank/DDBJ whole genome shotgun (WGS) entry which is preliminary data.</text>
</comment>
<dbReference type="Proteomes" id="UP000570514">
    <property type="component" value="Unassembled WGS sequence"/>
</dbReference>
<feature type="chain" id="PRO_5032784096" evidence="1">
    <location>
        <begin position="19"/>
        <end position="140"/>
    </location>
</feature>
<organism evidence="2 3">
    <name type="scientific">Rhizomicrobium palustre</name>
    <dbReference type="NCBI Taxonomy" id="189966"/>
    <lineage>
        <taxon>Bacteria</taxon>
        <taxon>Pseudomonadati</taxon>
        <taxon>Pseudomonadota</taxon>
        <taxon>Alphaproteobacteria</taxon>
        <taxon>Micropepsales</taxon>
        <taxon>Micropepsaceae</taxon>
        <taxon>Rhizomicrobium</taxon>
    </lineage>
</organism>
<evidence type="ECO:0000256" key="1">
    <source>
        <dbReference type="SAM" id="SignalP"/>
    </source>
</evidence>
<keyword evidence="3" id="KW-1185">Reference proteome</keyword>
<evidence type="ECO:0000313" key="3">
    <source>
        <dbReference type="Proteomes" id="UP000570514"/>
    </source>
</evidence>
<protein>
    <submittedName>
        <fullName evidence="2">Uncharacterized protein</fullName>
    </submittedName>
</protein>
<gene>
    <name evidence="2" type="ORF">FHS83_001077</name>
</gene>
<proteinExistence type="predicted"/>
<dbReference type="EMBL" id="JAASRM010000001">
    <property type="protein sequence ID" value="NIK87759.1"/>
    <property type="molecule type" value="Genomic_DNA"/>
</dbReference>
<sequence>MLRAILFSAVLAVGSAEAASFELRLDTPCEGASKPYLLQGTSHEHCLAPEKVFDAAGVVRVQRYPVIAKAIVDITPDATEKLLKATTDVDGKGIGVLFNEKLIFFAPVHDPLKLEKLILTLNNAPDEVDALVAAFPGQSS</sequence>
<reference evidence="2 3" key="1">
    <citation type="submission" date="2020-03" db="EMBL/GenBank/DDBJ databases">
        <title>Genomic Encyclopedia of Type Strains, Phase IV (KMG-IV): sequencing the most valuable type-strain genomes for metagenomic binning, comparative biology and taxonomic classification.</title>
        <authorList>
            <person name="Goeker M."/>
        </authorList>
    </citation>
    <scope>NUCLEOTIDE SEQUENCE [LARGE SCALE GENOMIC DNA]</scope>
    <source>
        <strain evidence="2 3">DSM 19867</strain>
    </source>
</reference>
<dbReference type="RefSeq" id="WP_167081639.1">
    <property type="nucleotide sequence ID" value="NZ_BAAADC010000001.1"/>
</dbReference>